<sequence length="530" mass="58086">MSIKSRFTAVLSAITGNTEPAPKAPRKGEQTAQLAKARGTVGEHPSKGLTPQKLHQILEGAEDGDITAQSELFADMEEKDGHIFAEMSKRKRALTGLDWRVSAPKNADEAGRQLAEEVAGWLYGLPDFEALLFDLLDALGHGFAAVEISWQQVDGLWLPAKFTHRPQGWFTLKHNQLKLLGVNGQEPQDLWPLGWIVHRHQARSGFLARGGLMRSLAWPYLFKNYSVRDLAEFLEIYGLPVRLGKYPAGASDKEKTTLLNALVGIGHNAAGIIPETVMLELLDAASGSGDTFMSMVDWCERTQSKIILGGTLTTQADGKTSTNALGQIHNEVRHDLLASDAKQLAATLTRQLIAPLLYLNKGITDPNNIPYFEFDTRQPEDMKLYAEALPELVQLGMKIPLEWAHEKLAIPQAADDQAVLAVPAAQSPLYQAQANRRYRQVALSRQGEIIYPDQLALDDGIAGYLKNTELPALLEPLIKQLGQAIAEGGSYEDAAARLLAAYPQLDTAQLQEALGRVLFVADLWGQIGGR</sequence>
<evidence type="ECO:0000313" key="2">
    <source>
        <dbReference type="EMBL" id="OAM24902.1"/>
    </source>
</evidence>
<proteinExistence type="predicted"/>
<evidence type="ECO:0000313" key="3">
    <source>
        <dbReference type="Proteomes" id="UP000078103"/>
    </source>
</evidence>
<evidence type="ECO:0000256" key="1">
    <source>
        <dbReference type="SAM" id="MobiDB-lite"/>
    </source>
</evidence>
<dbReference type="Pfam" id="PF06074">
    <property type="entry name" value="Portal_Mu"/>
    <property type="match status" value="1"/>
</dbReference>
<protein>
    <recommendedName>
        <fullName evidence="4">DUF935 domain-containing protein</fullName>
    </recommendedName>
</protein>
<gene>
    <name evidence="2" type="ORF">A7P89_01305</name>
</gene>
<dbReference type="Proteomes" id="UP000078103">
    <property type="component" value="Unassembled WGS sequence"/>
</dbReference>
<reference evidence="3" key="1">
    <citation type="submission" date="2016-05" db="EMBL/GenBank/DDBJ databases">
        <title>Draft genome of Corynebacterium afermentans subsp. afermentans LCDC 88199T.</title>
        <authorList>
            <person name="Bernier A.-M."/>
            <person name="Bernard K."/>
        </authorList>
    </citation>
    <scope>NUCLEOTIDE SEQUENCE [LARGE SCALE GENOMIC DNA]</scope>
    <source>
        <strain evidence="3">NML120819</strain>
    </source>
</reference>
<name>A0A1A9RTU6_EIKCO</name>
<dbReference type="AlphaFoldDB" id="A0A1A9RTU6"/>
<dbReference type="InterPro" id="IPR009279">
    <property type="entry name" value="Portal_Mu"/>
</dbReference>
<evidence type="ECO:0008006" key="4">
    <source>
        <dbReference type="Google" id="ProtNLM"/>
    </source>
</evidence>
<dbReference type="EMBL" id="LXSH01000007">
    <property type="protein sequence ID" value="OAM24902.1"/>
    <property type="molecule type" value="Genomic_DNA"/>
</dbReference>
<accession>A0A1A9RTU6</accession>
<feature type="region of interest" description="Disordered" evidence="1">
    <location>
        <begin position="14"/>
        <end position="49"/>
    </location>
</feature>
<organism evidence="2 3">
    <name type="scientific">Eikenella corrodens</name>
    <dbReference type="NCBI Taxonomy" id="539"/>
    <lineage>
        <taxon>Bacteria</taxon>
        <taxon>Pseudomonadati</taxon>
        <taxon>Pseudomonadota</taxon>
        <taxon>Betaproteobacteria</taxon>
        <taxon>Neisseriales</taxon>
        <taxon>Neisseriaceae</taxon>
        <taxon>Eikenella</taxon>
    </lineage>
</organism>
<comment type="caution">
    <text evidence="2">The sequence shown here is derived from an EMBL/GenBank/DDBJ whole genome shotgun (WGS) entry which is preliminary data.</text>
</comment>